<protein>
    <recommendedName>
        <fullName evidence="3">Co-chaperonin GroES</fullName>
    </recommendedName>
    <alternativeName>
        <fullName evidence="3">10 kDa chaperonin</fullName>
    </alternativeName>
    <alternativeName>
        <fullName evidence="3">Chaperonin-10</fullName>
        <shortName evidence="3">Cpn10</shortName>
    </alternativeName>
</protein>
<evidence type="ECO:0000313" key="5">
    <source>
        <dbReference type="EMBL" id="OGL81683.1"/>
    </source>
</evidence>
<dbReference type="PANTHER" id="PTHR10772:SF58">
    <property type="entry name" value="CO-CHAPERONIN GROES"/>
    <property type="match status" value="1"/>
</dbReference>
<dbReference type="InterPro" id="IPR011032">
    <property type="entry name" value="GroES-like_sf"/>
</dbReference>
<reference evidence="5 6" key="1">
    <citation type="journal article" date="2016" name="Nat. Commun.">
        <title>Thousands of microbial genomes shed light on interconnected biogeochemical processes in an aquifer system.</title>
        <authorList>
            <person name="Anantharaman K."/>
            <person name="Brown C.T."/>
            <person name="Hug L.A."/>
            <person name="Sharon I."/>
            <person name="Castelle C.J."/>
            <person name="Probst A.J."/>
            <person name="Thomas B.C."/>
            <person name="Singh A."/>
            <person name="Wilkins M.J."/>
            <person name="Karaoz U."/>
            <person name="Brodie E.L."/>
            <person name="Williams K.H."/>
            <person name="Hubbard S.S."/>
            <person name="Banfield J.F."/>
        </authorList>
    </citation>
    <scope>NUCLEOTIDE SEQUENCE [LARGE SCALE GENOMIC DNA]</scope>
</reference>
<dbReference type="GO" id="GO:0051082">
    <property type="term" value="F:unfolded protein binding"/>
    <property type="evidence" value="ECO:0007669"/>
    <property type="project" value="TreeGrafter"/>
</dbReference>
<name>A0A1F7UTQ2_9BACT</name>
<evidence type="ECO:0000256" key="1">
    <source>
        <dbReference type="ARBA" id="ARBA00006975"/>
    </source>
</evidence>
<dbReference type="GO" id="GO:0005524">
    <property type="term" value="F:ATP binding"/>
    <property type="evidence" value="ECO:0007669"/>
    <property type="project" value="InterPro"/>
</dbReference>
<dbReference type="InterPro" id="IPR020818">
    <property type="entry name" value="Chaperonin_GroES"/>
</dbReference>
<dbReference type="GO" id="GO:0046872">
    <property type="term" value="F:metal ion binding"/>
    <property type="evidence" value="ECO:0007669"/>
    <property type="project" value="TreeGrafter"/>
</dbReference>
<dbReference type="EMBL" id="MGEJ01000003">
    <property type="protein sequence ID" value="OGL81683.1"/>
    <property type="molecule type" value="Genomic_DNA"/>
</dbReference>
<organism evidence="5 6">
    <name type="scientific">Candidatus Uhrbacteria bacterium RIFCSPLOWO2_01_FULL_47_24</name>
    <dbReference type="NCBI Taxonomy" id="1802401"/>
    <lineage>
        <taxon>Bacteria</taxon>
        <taxon>Candidatus Uhriibacteriota</taxon>
    </lineage>
</organism>
<dbReference type="PRINTS" id="PR00297">
    <property type="entry name" value="CHAPERONIN10"/>
</dbReference>
<comment type="subcellular location">
    <subcellularLocation>
        <location evidence="3">Cytoplasm</location>
    </subcellularLocation>
</comment>
<dbReference type="CDD" id="cd00320">
    <property type="entry name" value="cpn10"/>
    <property type="match status" value="1"/>
</dbReference>
<evidence type="ECO:0000313" key="6">
    <source>
        <dbReference type="Proteomes" id="UP000176897"/>
    </source>
</evidence>
<evidence type="ECO:0000256" key="3">
    <source>
        <dbReference type="HAMAP-Rule" id="MF_00580"/>
    </source>
</evidence>
<gene>
    <name evidence="3" type="primary">groES</name>
    <name evidence="3" type="synonym">groS</name>
    <name evidence="5" type="ORF">A3B21_04510</name>
</gene>
<dbReference type="FunFam" id="2.30.33.40:FF:000001">
    <property type="entry name" value="10 kDa chaperonin"/>
    <property type="match status" value="1"/>
</dbReference>
<dbReference type="SUPFAM" id="SSF50129">
    <property type="entry name" value="GroES-like"/>
    <property type="match status" value="1"/>
</dbReference>
<dbReference type="GO" id="GO:0044183">
    <property type="term" value="F:protein folding chaperone"/>
    <property type="evidence" value="ECO:0007669"/>
    <property type="project" value="InterPro"/>
</dbReference>
<accession>A0A1F7UTQ2</accession>
<keyword evidence="3" id="KW-0963">Cytoplasm</keyword>
<dbReference type="Proteomes" id="UP000176897">
    <property type="component" value="Unassembled WGS sequence"/>
</dbReference>
<keyword evidence="2 3" id="KW-0143">Chaperone</keyword>
<comment type="function">
    <text evidence="3 4">Together with the chaperonin GroEL, plays an essential role in assisting protein folding. The GroEL-GroES system forms a nano-cage that allows encapsulation of the non-native substrate proteins and provides a physical environment optimized to promote and accelerate protein folding. GroES binds to the apical surface of the GroEL ring, thereby capping the opening of the GroEL channel.</text>
</comment>
<dbReference type="NCBIfam" id="NF001531">
    <property type="entry name" value="PRK00364.2-2"/>
    <property type="match status" value="1"/>
</dbReference>
<dbReference type="Gene3D" id="2.30.33.40">
    <property type="entry name" value="GroES chaperonin"/>
    <property type="match status" value="1"/>
</dbReference>
<dbReference type="AlphaFoldDB" id="A0A1F7UTQ2"/>
<dbReference type="NCBIfam" id="NF001533">
    <property type="entry name" value="PRK00364.2-4"/>
    <property type="match status" value="1"/>
</dbReference>
<comment type="subunit">
    <text evidence="3">Heptamer of 7 subunits arranged in a ring. Interacts with the chaperonin GroEL.</text>
</comment>
<dbReference type="InterPro" id="IPR037124">
    <property type="entry name" value="Chaperonin_GroES_sf"/>
</dbReference>
<evidence type="ECO:0000256" key="2">
    <source>
        <dbReference type="ARBA" id="ARBA00023186"/>
    </source>
</evidence>
<sequence length="93" mass="10215">MLKPLSNRVLVEPIKEEIKGGIILPATADKEKSEKGKVIACGPGKLMDNGQRAPMDVKVGDTVMFKKYSPDEVKVEGKEYLILEESDIMGIII</sequence>
<comment type="caution">
    <text evidence="5">The sequence shown here is derived from an EMBL/GenBank/DDBJ whole genome shotgun (WGS) entry which is preliminary data.</text>
</comment>
<proteinExistence type="inferred from homology"/>
<dbReference type="Pfam" id="PF00166">
    <property type="entry name" value="Cpn10"/>
    <property type="match status" value="1"/>
</dbReference>
<dbReference type="GO" id="GO:0005737">
    <property type="term" value="C:cytoplasm"/>
    <property type="evidence" value="ECO:0007669"/>
    <property type="project" value="UniProtKB-SubCell"/>
</dbReference>
<dbReference type="GO" id="GO:0051087">
    <property type="term" value="F:protein-folding chaperone binding"/>
    <property type="evidence" value="ECO:0007669"/>
    <property type="project" value="TreeGrafter"/>
</dbReference>
<dbReference type="STRING" id="1802401.A3B21_04510"/>
<evidence type="ECO:0000256" key="4">
    <source>
        <dbReference type="RuleBase" id="RU000535"/>
    </source>
</evidence>
<comment type="similarity">
    <text evidence="1 3 4">Belongs to the GroES chaperonin family.</text>
</comment>
<dbReference type="PANTHER" id="PTHR10772">
    <property type="entry name" value="10 KDA HEAT SHOCK PROTEIN"/>
    <property type="match status" value="1"/>
</dbReference>
<dbReference type="SMART" id="SM00883">
    <property type="entry name" value="Cpn10"/>
    <property type="match status" value="1"/>
</dbReference>
<dbReference type="HAMAP" id="MF_00580">
    <property type="entry name" value="CH10"/>
    <property type="match status" value="1"/>
</dbReference>